<dbReference type="AlphaFoldDB" id="A0AAW2ZPM1"/>
<comment type="caution">
    <text evidence="4">The sequence shown here is derived from an EMBL/GenBank/DDBJ whole genome shotgun (WGS) entry which is preliminary data.</text>
</comment>
<dbReference type="GO" id="GO:0003723">
    <property type="term" value="F:RNA binding"/>
    <property type="evidence" value="ECO:0007669"/>
    <property type="project" value="UniProtKB-UniRule"/>
</dbReference>
<feature type="domain" description="RRM" evidence="3">
    <location>
        <begin position="105"/>
        <end position="175"/>
    </location>
</feature>
<feature type="compositionally biased region" description="Basic and acidic residues" evidence="2">
    <location>
        <begin position="194"/>
        <end position="206"/>
    </location>
</feature>
<evidence type="ECO:0000256" key="2">
    <source>
        <dbReference type="SAM" id="MobiDB-lite"/>
    </source>
</evidence>
<organism evidence="4 5">
    <name type="scientific">Acrasis kona</name>
    <dbReference type="NCBI Taxonomy" id="1008807"/>
    <lineage>
        <taxon>Eukaryota</taxon>
        <taxon>Discoba</taxon>
        <taxon>Heterolobosea</taxon>
        <taxon>Tetramitia</taxon>
        <taxon>Eutetramitia</taxon>
        <taxon>Acrasidae</taxon>
        <taxon>Acrasis</taxon>
    </lineage>
</organism>
<dbReference type="InterPro" id="IPR012677">
    <property type="entry name" value="Nucleotide-bd_a/b_plait_sf"/>
</dbReference>
<proteinExistence type="predicted"/>
<dbReference type="Proteomes" id="UP001431209">
    <property type="component" value="Unassembled WGS sequence"/>
</dbReference>
<evidence type="ECO:0000313" key="4">
    <source>
        <dbReference type="EMBL" id="KAL0491383.1"/>
    </source>
</evidence>
<dbReference type="Gene3D" id="3.30.70.330">
    <property type="match status" value="1"/>
</dbReference>
<name>A0AAW2ZPM1_9EUKA</name>
<feature type="region of interest" description="Disordered" evidence="2">
    <location>
        <begin position="194"/>
        <end position="216"/>
    </location>
</feature>
<dbReference type="Pfam" id="PF00076">
    <property type="entry name" value="RRM_1"/>
    <property type="match status" value="1"/>
</dbReference>
<evidence type="ECO:0000259" key="3">
    <source>
        <dbReference type="PROSITE" id="PS50102"/>
    </source>
</evidence>
<evidence type="ECO:0000256" key="1">
    <source>
        <dbReference type="PROSITE-ProRule" id="PRU00176"/>
    </source>
</evidence>
<evidence type="ECO:0000313" key="5">
    <source>
        <dbReference type="Proteomes" id="UP001431209"/>
    </source>
</evidence>
<keyword evidence="1" id="KW-0694">RNA-binding</keyword>
<feature type="non-terminal residue" evidence="4">
    <location>
        <position position="237"/>
    </location>
</feature>
<gene>
    <name evidence="4" type="ORF">AKO1_002408</name>
</gene>
<reference evidence="4 5" key="1">
    <citation type="submission" date="2024-03" db="EMBL/GenBank/DDBJ databases">
        <title>The Acrasis kona genome and developmental transcriptomes reveal deep origins of eukaryotic multicellular pathways.</title>
        <authorList>
            <person name="Sheikh S."/>
            <person name="Fu C.-J."/>
            <person name="Brown M.W."/>
            <person name="Baldauf S.L."/>
        </authorList>
    </citation>
    <scope>NUCLEOTIDE SEQUENCE [LARGE SCALE GENOMIC DNA]</scope>
    <source>
        <strain evidence="4 5">ATCC MYA-3509</strain>
    </source>
</reference>
<protein>
    <recommendedName>
        <fullName evidence="3">RRM domain-containing protein</fullName>
    </recommendedName>
</protein>
<dbReference type="InterPro" id="IPR035979">
    <property type="entry name" value="RBD_domain_sf"/>
</dbReference>
<accession>A0AAW2ZPM1</accession>
<dbReference type="InterPro" id="IPR000504">
    <property type="entry name" value="RRM_dom"/>
</dbReference>
<keyword evidence="5" id="KW-1185">Reference proteome</keyword>
<dbReference type="PROSITE" id="PS50102">
    <property type="entry name" value="RRM"/>
    <property type="match status" value="1"/>
</dbReference>
<dbReference type="SUPFAM" id="SSF54928">
    <property type="entry name" value="RNA-binding domain, RBD"/>
    <property type="match status" value="1"/>
</dbReference>
<dbReference type="EMBL" id="JAOPGA020001790">
    <property type="protein sequence ID" value="KAL0491383.1"/>
    <property type="molecule type" value="Genomic_DNA"/>
</dbReference>
<dbReference type="CDD" id="cd00590">
    <property type="entry name" value="RRM_SF"/>
    <property type="match status" value="1"/>
</dbReference>
<sequence>MGKNIRSASILFDNQTEDDVSSYDDVAGLLDEMQNDELSIDNHLVYQNTLHEERSKVRAPVELQITNSIGQNDHHVDLDEENYIHRIGTSSKDQTYSERANDDEFWIVVHNFDANVNEDQVQSLFERYGDICDICIFDDVVYIRYKDIPDYNIYTVDKNEMNVDGKVIQFNKINRSDLPFVTKSTVRMDERYKHSHNDPAEHENETHSNTPEPVLDKVTLNNSYIDELEEISNPRTT</sequence>